<organism evidence="3 4">
    <name type="scientific">Purpureocillium lilacinum</name>
    <name type="common">Paecilomyces lilacinus</name>
    <dbReference type="NCBI Taxonomy" id="33203"/>
    <lineage>
        <taxon>Eukaryota</taxon>
        <taxon>Fungi</taxon>
        <taxon>Dikarya</taxon>
        <taxon>Ascomycota</taxon>
        <taxon>Pezizomycotina</taxon>
        <taxon>Sordariomycetes</taxon>
        <taxon>Hypocreomycetidae</taxon>
        <taxon>Hypocreales</taxon>
        <taxon>Ophiocordycipitaceae</taxon>
        <taxon>Purpureocillium</taxon>
    </lineage>
</organism>
<feature type="region of interest" description="Disordered" evidence="1">
    <location>
        <begin position="267"/>
        <end position="312"/>
    </location>
</feature>
<keyword evidence="4" id="KW-1185">Reference proteome</keyword>
<evidence type="ECO:0000256" key="2">
    <source>
        <dbReference type="SAM" id="SignalP"/>
    </source>
</evidence>
<comment type="caution">
    <text evidence="3">The sequence shown here is derived from an EMBL/GenBank/DDBJ whole genome shotgun (WGS) entry which is preliminary data.</text>
</comment>
<dbReference type="Proteomes" id="UP001287286">
    <property type="component" value="Unassembled WGS sequence"/>
</dbReference>
<gene>
    <name evidence="3" type="ORF">Purlil1_198</name>
</gene>
<keyword evidence="2" id="KW-0732">Signal</keyword>
<proteinExistence type="predicted"/>
<feature type="signal peptide" evidence="2">
    <location>
        <begin position="1"/>
        <end position="25"/>
    </location>
</feature>
<evidence type="ECO:0000313" key="3">
    <source>
        <dbReference type="EMBL" id="KAK4095402.1"/>
    </source>
</evidence>
<feature type="region of interest" description="Disordered" evidence="1">
    <location>
        <begin position="197"/>
        <end position="224"/>
    </location>
</feature>
<evidence type="ECO:0000256" key="1">
    <source>
        <dbReference type="SAM" id="MobiDB-lite"/>
    </source>
</evidence>
<reference evidence="3 4" key="1">
    <citation type="journal article" date="2024" name="Microbiol. Resour. Announc.">
        <title>Genome annotations for the ascomycete fungi Trichoderma harzianum, Trichoderma aggressivum, and Purpureocillium lilacinum.</title>
        <authorList>
            <person name="Beijen E.P.W."/>
            <person name="Ohm R.A."/>
        </authorList>
    </citation>
    <scope>NUCLEOTIDE SEQUENCE [LARGE SCALE GENOMIC DNA]</scope>
    <source>
        <strain evidence="3 4">CBS 150709</strain>
    </source>
</reference>
<sequence>MVAWAAAARTRLVVVHHCTLHLVLSKGRGWTGCMEAGGREVPAAQGPAQHLHRASWTTWAALAVELQWTPHSSSGQPCCWIVPVLALGCACKPSSTPKKHGNKQKGQDAVRGETFSRQHIPVPKVGHPAFAHPHPSMDRSPILCLGTGARSAASYTYLMPPAGSKSHIGQAAPSVPRRDDKIFSARGVARRLASEGDGTMGRVNQNSRAGSRPAFRGRPPRATRPRLLDTISRSMGIASHHIASSFVIRGSSTRPAVRSSDIRIAEAGPASIPWPPSRPNGRPGAGSVLHRDSDSDPVPKTNPPPLNLHTLSHGIPYATKKRGVNGFPMSVWRKLKHRGLAATPARAHERP</sequence>
<name>A0ABR0CGM6_PURLI</name>
<accession>A0ABR0CGM6</accession>
<dbReference type="EMBL" id="JAWRVI010000001">
    <property type="protein sequence ID" value="KAK4095402.1"/>
    <property type="molecule type" value="Genomic_DNA"/>
</dbReference>
<evidence type="ECO:0000313" key="4">
    <source>
        <dbReference type="Proteomes" id="UP001287286"/>
    </source>
</evidence>
<protein>
    <submittedName>
        <fullName evidence="3">Uncharacterized protein</fullName>
    </submittedName>
</protein>
<feature type="chain" id="PRO_5047324427" evidence="2">
    <location>
        <begin position="26"/>
        <end position="351"/>
    </location>
</feature>